<dbReference type="InterPro" id="IPR019307">
    <property type="entry name" value="RNA-bd_AU-1/RNase_E/G"/>
</dbReference>
<comment type="subcellular location">
    <subcellularLocation>
        <location evidence="8">Cytoplasm</location>
    </subcellularLocation>
    <subcellularLocation>
        <location evidence="8">Cell inner membrane</location>
        <topology evidence="8">Peripheral membrane protein</topology>
        <orientation evidence="8">Cytoplasmic side</orientation>
    </subcellularLocation>
</comment>
<proteinExistence type="inferred from homology"/>
<accession>A0A316GD31</accession>
<dbReference type="GO" id="GO:0008995">
    <property type="term" value="F:ribonuclease E activity"/>
    <property type="evidence" value="ECO:0007669"/>
    <property type="project" value="UniProtKB-EC"/>
</dbReference>
<evidence type="ECO:0000256" key="7">
    <source>
        <dbReference type="ARBA" id="ARBA00022884"/>
    </source>
</evidence>
<keyword evidence="6 8" id="KW-0460">Magnesium</keyword>
<dbReference type="Proteomes" id="UP000245390">
    <property type="component" value="Unassembled WGS sequence"/>
</dbReference>
<keyword evidence="3 8" id="KW-0479">Metal-binding</keyword>
<dbReference type="EC" id="3.1.26.12" evidence="8"/>
<feature type="compositionally biased region" description="Acidic residues" evidence="9">
    <location>
        <begin position="185"/>
        <end position="202"/>
    </location>
</feature>
<evidence type="ECO:0000256" key="3">
    <source>
        <dbReference type="ARBA" id="ARBA00022723"/>
    </source>
</evidence>
<feature type="region of interest" description="Required for zinc-mediated homotetramerization and catalytic activity" evidence="8">
    <location>
        <begin position="532"/>
        <end position="535"/>
    </location>
</feature>
<evidence type="ECO:0000256" key="8">
    <source>
        <dbReference type="HAMAP-Rule" id="MF_00970"/>
    </source>
</evidence>
<keyword evidence="8" id="KW-1003">Cell membrane</keyword>
<keyword evidence="7 8" id="KW-0694">RNA-binding</keyword>
<comment type="cofactor">
    <cofactor evidence="8">
        <name>Mg(2+)</name>
        <dbReference type="ChEBI" id="CHEBI:18420"/>
    </cofactor>
    <text evidence="8">Binds 1 Mg(2+) ion per subunit.</text>
</comment>
<dbReference type="GO" id="GO:0000049">
    <property type="term" value="F:tRNA binding"/>
    <property type="evidence" value="ECO:0007669"/>
    <property type="project" value="UniProtKB-KW"/>
</dbReference>
<evidence type="ECO:0000313" key="13">
    <source>
        <dbReference type="Proteomes" id="UP000245390"/>
    </source>
</evidence>
<keyword evidence="8" id="KW-0698">rRNA processing</keyword>
<gene>
    <name evidence="8" type="primary">rne</name>
    <name evidence="12" type="ORF">C8D95_101426</name>
</gene>
<evidence type="ECO:0000259" key="11">
    <source>
        <dbReference type="Pfam" id="PF20833"/>
    </source>
</evidence>
<keyword evidence="4 8" id="KW-0255">Endonuclease</keyword>
<organism evidence="12 13">
    <name type="scientific">Silicimonas algicola</name>
    <dbReference type="NCBI Taxonomy" id="1826607"/>
    <lineage>
        <taxon>Bacteria</taxon>
        <taxon>Pseudomonadati</taxon>
        <taxon>Pseudomonadota</taxon>
        <taxon>Alphaproteobacteria</taxon>
        <taxon>Rhodobacterales</taxon>
        <taxon>Paracoccaceae</taxon>
    </lineage>
</organism>
<dbReference type="CDD" id="cd04453">
    <property type="entry name" value="S1_RNase_E"/>
    <property type="match status" value="1"/>
</dbReference>
<keyword evidence="8" id="KW-0862">Zinc</keyword>
<keyword evidence="8" id="KW-0472">Membrane</keyword>
<evidence type="ECO:0000256" key="5">
    <source>
        <dbReference type="ARBA" id="ARBA00022801"/>
    </source>
</evidence>
<dbReference type="NCBIfam" id="TIGR00757">
    <property type="entry name" value="RNaseEG"/>
    <property type="match status" value="1"/>
</dbReference>
<feature type="compositionally biased region" description="Low complexity" evidence="9">
    <location>
        <begin position="824"/>
        <end position="837"/>
    </location>
</feature>
<keyword evidence="1 8" id="KW-0963">Cytoplasm</keyword>
<name>A0A316GD31_9RHOB</name>
<dbReference type="SUPFAM" id="SSF50249">
    <property type="entry name" value="Nucleic acid-binding proteins"/>
    <property type="match status" value="1"/>
</dbReference>
<keyword evidence="8" id="KW-0820">tRNA-binding</keyword>
<evidence type="ECO:0000259" key="10">
    <source>
        <dbReference type="Pfam" id="PF10150"/>
    </source>
</evidence>
<evidence type="ECO:0000256" key="6">
    <source>
        <dbReference type="ARBA" id="ARBA00022842"/>
    </source>
</evidence>
<protein>
    <recommendedName>
        <fullName evidence="8">Ribonuclease E</fullName>
        <shortName evidence="8">RNase E</shortName>
        <ecNumber evidence="8">3.1.26.12</ecNumber>
    </recommendedName>
</protein>
<feature type="compositionally biased region" description="Acidic residues" evidence="9">
    <location>
        <begin position="645"/>
        <end position="667"/>
    </location>
</feature>
<feature type="domain" description="RNA-binding protein AU-1/Ribonuclease E/G" evidence="10">
    <location>
        <begin position="249"/>
        <end position="519"/>
    </location>
</feature>
<keyword evidence="8" id="KW-0997">Cell inner membrane</keyword>
<dbReference type="GO" id="GO:0008033">
    <property type="term" value="P:tRNA processing"/>
    <property type="evidence" value="ECO:0007669"/>
    <property type="project" value="UniProtKB-UniRule"/>
</dbReference>
<dbReference type="InterPro" id="IPR004659">
    <property type="entry name" value="RNase_E/G"/>
</dbReference>
<feature type="binding site" evidence="8">
    <location>
        <position position="474"/>
    </location>
    <ligand>
        <name>Mg(2+)</name>
        <dbReference type="ChEBI" id="CHEBI:18420"/>
        <note>catalytic</note>
    </ligand>
</feature>
<evidence type="ECO:0000256" key="4">
    <source>
        <dbReference type="ARBA" id="ARBA00022759"/>
    </source>
</evidence>
<dbReference type="GO" id="GO:0008270">
    <property type="term" value="F:zinc ion binding"/>
    <property type="evidence" value="ECO:0007669"/>
    <property type="project" value="UniProtKB-UniRule"/>
</dbReference>
<feature type="domain" description="RNase E/G thioredoxin-like" evidence="11">
    <location>
        <begin position="531"/>
        <end position="615"/>
    </location>
</feature>
<evidence type="ECO:0000256" key="2">
    <source>
        <dbReference type="ARBA" id="ARBA00022722"/>
    </source>
</evidence>
<dbReference type="InterPro" id="IPR028878">
    <property type="entry name" value="RNase_E"/>
</dbReference>
<comment type="cofactor">
    <cofactor evidence="8">
        <name>Zn(2+)</name>
        <dbReference type="ChEBI" id="CHEBI:29105"/>
    </cofactor>
    <text evidence="8">Binds 2 Zn(2+) ions per homotetramer.</text>
</comment>
<keyword evidence="2 8" id="KW-0540">Nuclease</keyword>
<dbReference type="Pfam" id="PF20833">
    <property type="entry name" value="RNase_E_G_Thio"/>
    <property type="match status" value="1"/>
</dbReference>
<dbReference type="Gene3D" id="3.40.1260.20">
    <property type="entry name" value="Ribonuclease E, catalytic domain"/>
    <property type="match status" value="1"/>
</dbReference>
<feature type="region of interest" description="Disordered" evidence="9">
    <location>
        <begin position="645"/>
        <end position="854"/>
    </location>
</feature>
<dbReference type="Gene3D" id="2.40.50.140">
    <property type="entry name" value="Nucleic acid-binding proteins"/>
    <property type="match status" value="1"/>
</dbReference>
<dbReference type="GO" id="GO:0019843">
    <property type="term" value="F:rRNA binding"/>
    <property type="evidence" value="ECO:0007669"/>
    <property type="project" value="UniProtKB-KW"/>
</dbReference>
<dbReference type="PANTHER" id="PTHR30001">
    <property type="entry name" value="RIBONUCLEASE"/>
    <property type="match status" value="1"/>
</dbReference>
<dbReference type="InterPro" id="IPR048583">
    <property type="entry name" value="RNase_E_G_thioredoxin-like"/>
</dbReference>
<feature type="binding site" evidence="8">
    <location>
        <position position="532"/>
    </location>
    <ligand>
        <name>Zn(2+)</name>
        <dbReference type="ChEBI" id="CHEBI:29105"/>
        <note>ligand shared between dimeric partners</note>
    </ligand>
</feature>
<keyword evidence="8" id="KW-0819">tRNA processing</keyword>
<evidence type="ECO:0000256" key="9">
    <source>
        <dbReference type="SAM" id="MobiDB-lite"/>
    </source>
</evidence>
<keyword evidence="8" id="KW-0699">rRNA-binding</keyword>
<feature type="compositionally biased region" description="Basic residues" evidence="9">
    <location>
        <begin position="671"/>
        <end position="682"/>
    </location>
</feature>
<comment type="similarity">
    <text evidence="8">Belongs to the RNase E/G family. RNase E subfamily.</text>
</comment>
<dbReference type="PANTHER" id="PTHR30001:SF1">
    <property type="entry name" value="RIBONUCLEASE E_G-LIKE PROTEIN, CHLOROPLASTIC"/>
    <property type="match status" value="1"/>
</dbReference>
<dbReference type="HAMAP" id="MF_00970">
    <property type="entry name" value="RNase_E"/>
    <property type="match status" value="1"/>
</dbReference>
<keyword evidence="5 8" id="KW-0378">Hydrolase</keyword>
<dbReference type="GO" id="GO:0005737">
    <property type="term" value="C:cytoplasm"/>
    <property type="evidence" value="ECO:0007669"/>
    <property type="project" value="UniProtKB-SubCell"/>
</dbReference>
<dbReference type="EMBL" id="QGGV01000001">
    <property type="protein sequence ID" value="PWK58612.1"/>
    <property type="molecule type" value="Genomic_DNA"/>
</dbReference>
<dbReference type="GO" id="GO:0009898">
    <property type="term" value="C:cytoplasmic side of plasma membrane"/>
    <property type="evidence" value="ECO:0007669"/>
    <property type="project" value="UniProtKB-UniRule"/>
</dbReference>
<dbReference type="GO" id="GO:0000287">
    <property type="term" value="F:magnesium ion binding"/>
    <property type="evidence" value="ECO:0007669"/>
    <property type="project" value="UniProtKB-UniRule"/>
</dbReference>
<feature type="binding site" evidence="8">
    <location>
        <position position="535"/>
    </location>
    <ligand>
        <name>Zn(2+)</name>
        <dbReference type="ChEBI" id="CHEBI:29105"/>
        <note>ligand shared between dimeric partners</note>
    </ligand>
</feature>
<dbReference type="Pfam" id="PF10150">
    <property type="entry name" value="RNase_E_G"/>
    <property type="match status" value="1"/>
</dbReference>
<feature type="compositionally biased region" description="Low complexity" evidence="9">
    <location>
        <begin position="753"/>
        <end position="767"/>
    </location>
</feature>
<feature type="compositionally biased region" description="Basic residues" evidence="9">
    <location>
        <begin position="732"/>
        <end position="742"/>
    </location>
</feature>
<feature type="compositionally biased region" description="Acidic residues" evidence="9">
    <location>
        <begin position="696"/>
        <end position="709"/>
    </location>
</feature>
<dbReference type="AlphaFoldDB" id="A0A316GD31"/>
<comment type="caution">
    <text evidence="12">The sequence shown here is derived from an EMBL/GenBank/DDBJ whole genome shotgun (WGS) entry which is preliminary data.</text>
</comment>
<feature type="compositionally biased region" description="Acidic residues" evidence="9">
    <location>
        <begin position="157"/>
        <end position="169"/>
    </location>
</feature>
<feature type="region of interest" description="Disordered" evidence="9">
    <location>
        <begin position="99"/>
        <end position="214"/>
    </location>
</feature>
<evidence type="ECO:0000313" key="12">
    <source>
        <dbReference type="EMBL" id="PWK58612.1"/>
    </source>
</evidence>
<evidence type="ECO:0000256" key="1">
    <source>
        <dbReference type="ARBA" id="ARBA00022490"/>
    </source>
</evidence>
<dbReference type="GO" id="GO:0006364">
    <property type="term" value="P:rRNA processing"/>
    <property type="evidence" value="ECO:0007669"/>
    <property type="project" value="UniProtKB-UniRule"/>
</dbReference>
<dbReference type="GO" id="GO:0006402">
    <property type="term" value="P:mRNA catabolic process"/>
    <property type="evidence" value="ECO:0007669"/>
    <property type="project" value="UniProtKB-UniRule"/>
</dbReference>
<sequence>MMSKKMLIDATHAEETRVVVCDGNKVEEFDFESENKRQLSGNIYLAKVTRVEPSLQAAFVDYGGNRHGFLAFSEIHPDYYQIPVADREALLAEEMAMAEAEAAEEEKPRNRRRRRKPSPEQASGTGESVTAEVDESKSDDGDEEHDASPTIPGMDVVDLDDEDDVEDDLPSPPRDDSKPYVAMDDAAEKDESIEAVSDDDTAEDIRRPRKQRQRRYKIQEVVKVRQILLVQVVKEERGNKGAALTTYLSLAGRYCVLMPNTARGGGISRKITQAADRKKLKEIAAEIEVPKGAGLIIRTAGAKRTKSEIKRDYEYLQRLWEQIRELTLKSIAPAKIYEEGNLIKRSIRDLYSREIDEVMVEGEGGFRTAKDFMKMIMPSHAKNVKFYNDPMPLFARFQVESYLAGMFNPVVQLKSGGYIVIGVTEALVAIDVNSGKATKEGSIEETALKTNLEAAEEVARQLRLRDLAGLIVIDFIDMEERKNNAAVEKRFKEKLKTDRARIQVGRISGFGLLEMSRQRLRPGMLEASTQPCSSCHGTGLIRSNDSVGLTILRQLEEEGVRGRSKEVLVKAPVAIVNFLMNFKREHIAQIEVRYGMAVRVEADPHLISPDFTIEKFKTATRKVEAVLLPVISVDTSLMDEIDEEDLVEEAEEEEVEEAPEVKSDEEDDRPRKKRRRRRRRRGNGRDAEGGSSDMSSDTESDSDSDDTEAAGETQADPASEPIEASEDEAEKPKRKRTRRRKKDTSPEDAPEGESQASEPAPAVASEAPDAEPEAEEKPKRRRSRRKKVEPEEETVEADATSEQAPEPEEQPAPPAVEETEPEPVLETAAADAPAAAEPEADDKPRKRGWWSIGR</sequence>
<keyword evidence="13" id="KW-1185">Reference proteome</keyword>
<comment type="catalytic activity">
    <reaction evidence="8">
        <text>Endonucleolytic cleavage of single-stranded RNA in A- and U-rich regions.</text>
        <dbReference type="EC" id="3.1.26.12"/>
    </reaction>
</comment>
<reference evidence="12 13" key="1">
    <citation type="submission" date="2018-05" db="EMBL/GenBank/DDBJ databases">
        <title>Genomic Encyclopedia of Type Strains, Phase IV (KMG-IV): sequencing the most valuable type-strain genomes for metagenomic binning, comparative biology and taxonomic classification.</title>
        <authorList>
            <person name="Goeker M."/>
        </authorList>
    </citation>
    <scope>NUCLEOTIDE SEQUENCE [LARGE SCALE GENOMIC DNA]</scope>
    <source>
        <strain evidence="12 13">DSM 103371</strain>
    </source>
</reference>
<dbReference type="InterPro" id="IPR012340">
    <property type="entry name" value="NA-bd_OB-fold"/>
</dbReference>
<comment type="subunit">
    <text evidence="8">Homotetramer formed by a dimer of dimers.</text>
</comment>
<comment type="function">
    <text evidence="8">Endoribonuclease that plays a central role in RNA processing and decay. Required for the maturation of 5S and 16S rRNAs and the majority of tRNAs. Also involved in the degradation of most mRNAs.</text>
</comment>
<feature type="binding site" evidence="8">
    <location>
        <position position="431"/>
    </location>
    <ligand>
        <name>Mg(2+)</name>
        <dbReference type="ChEBI" id="CHEBI:18420"/>
        <note>catalytic</note>
    </ligand>
</feature>